<dbReference type="CDD" id="cd06267">
    <property type="entry name" value="PBP1_LacI_sugar_binding-like"/>
    <property type="match status" value="1"/>
</dbReference>
<dbReference type="InterPro" id="IPR046335">
    <property type="entry name" value="LacI/GalR-like_sensor"/>
</dbReference>
<gene>
    <name evidence="5" type="ORF">SAMN04488055_2180</name>
</gene>
<keyword evidence="6" id="KW-1185">Reference proteome</keyword>
<dbReference type="InterPro" id="IPR010982">
    <property type="entry name" value="Lambda_DNA-bd_dom_sf"/>
</dbReference>
<dbReference type="CDD" id="cd01392">
    <property type="entry name" value="HTH_LacI"/>
    <property type="match status" value="1"/>
</dbReference>
<keyword evidence="2" id="KW-0238">DNA-binding</keyword>
<dbReference type="Proteomes" id="UP000185003">
    <property type="component" value="Unassembled WGS sequence"/>
</dbReference>
<dbReference type="SUPFAM" id="SSF53822">
    <property type="entry name" value="Periplasmic binding protein-like I"/>
    <property type="match status" value="1"/>
</dbReference>
<dbReference type="GO" id="GO:0000976">
    <property type="term" value="F:transcription cis-regulatory region binding"/>
    <property type="evidence" value="ECO:0007669"/>
    <property type="project" value="TreeGrafter"/>
</dbReference>
<dbReference type="EMBL" id="FSRA01000001">
    <property type="protein sequence ID" value="SIN93735.1"/>
    <property type="molecule type" value="Genomic_DNA"/>
</dbReference>
<dbReference type="OrthoDB" id="667031at2"/>
<dbReference type="Gene3D" id="3.40.50.2300">
    <property type="match status" value="2"/>
</dbReference>
<dbReference type="Gene3D" id="1.10.260.40">
    <property type="entry name" value="lambda repressor-like DNA-binding domains"/>
    <property type="match status" value="1"/>
</dbReference>
<dbReference type="PANTHER" id="PTHR30146">
    <property type="entry name" value="LACI-RELATED TRANSCRIPTIONAL REPRESSOR"/>
    <property type="match status" value="1"/>
</dbReference>
<protein>
    <submittedName>
        <fullName evidence="5">Transcriptional regulator, LacI family</fullName>
    </submittedName>
</protein>
<organism evidence="5 6">
    <name type="scientific">Chitinophaga niabensis</name>
    <dbReference type="NCBI Taxonomy" id="536979"/>
    <lineage>
        <taxon>Bacteria</taxon>
        <taxon>Pseudomonadati</taxon>
        <taxon>Bacteroidota</taxon>
        <taxon>Chitinophagia</taxon>
        <taxon>Chitinophagales</taxon>
        <taxon>Chitinophagaceae</taxon>
        <taxon>Chitinophaga</taxon>
    </lineage>
</organism>
<evidence type="ECO:0000313" key="6">
    <source>
        <dbReference type="Proteomes" id="UP000185003"/>
    </source>
</evidence>
<name>A0A1N6FEQ9_9BACT</name>
<dbReference type="AlphaFoldDB" id="A0A1N6FEQ9"/>
<dbReference type="STRING" id="536979.SAMN04488055_2180"/>
<evidence type="ECO:0000256" key="2">
    <source>
        <dbReference type="ARBA" id="ARBA00023125"/>
    </source>
</evidence>
<feature type="domain" description="HTH lacI-type" evidence="4">
    <location>
        <begin position="4"/>
        <end position="58"/>
    </location>
</feature>
<dbReference type="GO" id="GO:0003700">
    <property type="term" value="F:DNA-binding transcription factor activity"/>
    <property type="evidence" value="ECO:0007669"/>
    <property type="project" value="TreeGrafter"/>
</dbReference>
<evidence type="ECO:0000256" key="1">
    <source>
        <dbReference type="ARBA" id="ARBA00023015"/>
    </source>
</evidence>
<accession>A0A1N6FEQ9</accession>
<dbReference type="RefSeq" id="WP_074239261.1">
    <property type="nucleotide sequence ID" value="NZ_FSRA01000001.1"/>
</dbReference>
<keyword evidence="3" id="KW-0804">Transcription</keyword>
<reference evidence="5 6" key="1">
    <citation type="submission" date="2016-11" db="EMBL/GenBank/DDBJ databases">
        <authorList>
            <person name="Jaros S."/>
            <person name="Januszkiewicz K."/>
            <person name="Wedrychowicz H."/>
        </authorList>
    </citation>
    <scope>NUCLEOTIDE SEQUENCE [LARGE SCALE GENOMIC DNA]</scope>
    <source>
        <strain evidence="5 6">DSM 24787</strain>
    </source>
</reference>
<dbReference type="Pfam" id="PF13377">
    <property type="entry name" value="Peripla_BP_3"/>
    <property type="match status" value="1"/>
</dbReference>
<evidence type="ECO:0000256" key="3">
    <source>
        <dbReference type="ARBA" id="ARBA00023163"/>
    </source>
</evidence>
<dbReference type="PROSITE" id="PS50932">
    <property type="entry name" value="HTH_LACI_2"/>
    <property type="match status" value="1"/>
</dbReference>
<evidence type="ECO:0000259" key="4">
    <source>
        <dbReference type="PROSITE" id="PS50932"/>
    </source>
</evidence>
<dbReference type="SUPFAM" id="SSF47413">
    <property type="entry name" value="lambda repressor-like DNA-binding domains"/>
    <property type="match status" value="1"/>
</dbReference>
<dbReference type="SMART" id="SM00354">
    <property type="entry name" value="HTH_LACI"/>
    <property type="match status" value="1"/>
</dbReference>
<dbReference type="InterPro" id="IPR000843">
    <property type="entry name" value="HTH_LacI"/>
</dbReference>
<proteinExistence type="predicted"/>
<keyword evidence="1" id="KW-0805">Transcription regulation</keyword>
<dbReference type="Pfam" id="PF00356">
    <property type="entry name" value="LacI"/>
    <property type="match status" value="1"/>
</dbReference>
<sequence>MKNVTIRALAKELNLSVSTISKALRDSYEISEETKQRVLEVANRLSYTPNPYASSLRGKKSKNIAVVIPEIADSFFAIAINGIEAVVKEKGYHVLICLTHESFENEKAILREFGSGRVDGVLMSVSSETTSCEHICDLMDKEVPVVFFDRVLDEVDTDKIVTNDFESGYAATRHLVEKGCKKIAYLGISKSLAISNNRMEGYKKALADHHIPFEASDIVLCTNDPAYNIEIVKELLQRKKRPDGIVASVEKLTTTVYLACNELQLVIPQQLRIVCFSNLEIATILHPSLTTITQPAFEMGKSAATVLLKALDKKNNGQPKKQLVIPSTLIIRGSSSI</sequence>
<evidence type="ECO:0000313" key="5">
    <source>
        <dbReference type="EMBL" id="SIN93735.1"/>
    </source>
</evidence>
<dbReference type="PANTHER" id="PTHR30146:SF109">
    <property type="entry name" value="HTH-TYPE TRANSCRIPTIONAL REGULATOR GALS"/>
    <property type="match status" value="1"/>
</dbReference>
<dbReference type="InterPro" id="IPR028082">
    <property type="entry name" value="Peripla_BP_I"/>
</dbReference>